<dbReference type="EMBL" id="VSSQ01073797">
    <property type="protein sequence ID" value="MPN24822.1"/>
    <property type="molecule type" value="Genomic_DNA"/>
</dbReference>
<evidence type="ECO:0000313" key="1">
    <source>
        <dbReference type="EMBL" id="MPN24822.1"/>
    </source>
</evidence>
<protein>
    <submittedName>
        <fullName evidence="1">Uncharacterized protein</fullName>
    </submittedName>
</protein>
<comment type="caution">
    <text evidence="1">The sequence shown here is derived from an EMBL/GenBank/DDBJ whole genome shotgun (WGS) entry which is preliminary data.</text>
</comment>
<gene>
    <name evidence="1" type="ORF">SDC9_172226</name>
</gene>
<dbReference type="AlphaFoldDB" id="A0A645GFL2"/>
<sequence length="223" mass="25079">MQRHRRLPVVFAVENAEILAVSRVDLRSFDVDRVQRFVRVAVLVFDGEGELLELVLIRRAGEVDRRLGRRRDRDGDVGHLRERGVGVRRAGAGLRRVGVRRLHAEFYFSAEIRRRLYIGVGIFKIDALLHSHEPCASRAFAALEFHRASGKGKLGSEVGHRERYLFGAVFVIIGLHDQLSQLDSVSLGLRFSVSERFVRRIIDGDGVGDAVYGDGELNISGPR</sequence>
<name>A0A645GFL2_9ZZZZ</name>
<reference evidence="1" key="1">
    <citation type="submission" date="2019-08" db="EMBL/GenBank/DDBJ databases">
        <authorList>
            <person name="Kucharzyk K."/>
            <person name="Murdoch R.W."/>
            <person name="Higgins S."/>
            <person name="Loffler F."/>
        </authorList>
    </citation>
    <scope>NUCLEOTIDE SEQUENCE</scope>
</reference>
<proteinExistence type="predicted"/>
<organism evidence="1">
    <name type="scientific">bioreactor metagenome</name>
    <dbReference type="NCBI Taxonomy" id="1076179"/>
    <lineage>
        <taxon>unclassified sequences</taxon>
        <taxon>metagenomes</taxon>
        <taxon>ecological metagenomes</taxon>
    </lineage>
</organism>
<accession>A0A645GFL2</accession>